<comment type="caution">
    <text evidence="5">The sequence shown here is derived from an EMBL/GenBank/DDBJ whole genome shotgun (WGS) entry which is preliminary data.</text>
</comment>
<dbReference type="SUPFAM" id="SSF56801">
    <property type="entry name" value="Acetyl-CoA synthetase-like"/>
    <property type="match status" value="1"/>
</dbReference>
<dbReference type="AlphaFoldDB" id="A0A9Q5Z7X1"/>
<evidence type="ECO:0000313" key="5">
    <source>
        <dbReference type="EMBL" id="PHJ98345.1"/>
    </source>
</evidence>
<dbReference type="Proteomes" id="UP000222310">
    <property type="component" value="Unassembled WGS sequence"/>
</dbReference>
<dbReference type="Gene3D" id="3.30.300.30">
    <property type="match status" value="1"/>
</dbReference>
<comment type="similarity">
    <text evidence="1">Belongs to the ATP-dependent AMP-binding enzyme family.</text>
</comment>
<dbReference type="EMBL" id="LAHD01000101">
    <property type="protein sequence ID" value="PHJ98345.1"/>
    <property type="molecule type" value="Genomic_DNA"/>
</dbReference>
<feature type="domain" description="AMP-dependent synthetase/ligase" evidence="3">
    <location>
        <begin position="16"/>
        <end position="381"/>
    </location>
</feature>
<accession>A0A9Q5Z7X1</accession>
<evidence type="ECO:0000259" key="3">
    <source>
        <dbReference type="Pfam" id="PF00501"/>
    </source>
</evidence>
<dbReference type="GeneID" id="57098452"/>
<gene>
    <name evidence="5" type="ORF">VF08_27125</name>
</gene>
<reference evidence="5 6" key="1">
    <citation type="submission" date="2015-02" db="EMBL/GenBank/DDBJ databases">
        <title>Nostoc linckia genome annotation.</title>
        <authorList>
            <person name="Zhou Z."/>
        </authorList>
    </citation>
    <scope>NUCLEOTIDE SEQUENCE [LARGE SCALE GENOMIC DNA]</scope>
    <source>
        <strain evidence="6">z8</strain>
    </source>
</reference>
<dbReference type="GO" id="GO:0016878">
    <property type="term" value="F:acid-thiol ligase activity"/>
    <property type="evidence" value="ECO:0007669"/>
    <property type="project" value="UniProtKB-ARBA"/>
</dbReference>
<dbReference type="FunFam" id="3.30.300.30:FF:000008">
    <property type="entry name" value="2,3-dihydroxybenzoate-AMP ligase"/>
    <property type="match status" value="1"/>
</dbReference>
<dbReference type="InterPro" id="IPR000873">
    <property type="entry name" value="AMP-dep_synth/lig_dom"/>
</dbReference>
<dbReference type="RefSeq" id="WP_099071356.1">
    <property type="nucleotide sequence ID" value="NZ_LAHD01000101.1"/>
</dbReference>
<dbReference type="InterPro" id="IPR042099">
    <property type="entry name" value="ANL_N_sf"/>
</dbReference>
<dbReference type="NCBIfam" id="NF004837">
    <property type="entry name" value="PRK06187.1"/>
    <property type="match status" value="1"/>
</dbReference>
<dbReference type="InterPro" id="IPR050237">
    <property type="entry name" value="ATP-dep_AMP-bd_enzyme"/>
</dbReference>
<dbReference type="InterPro" id="IPR045851">
    <property type="entry name" value="AMP-bd_C_sf"/>
</dbReference>
<proteinExistence type="inferred from homology"/>
<evidence type="ECO:0000256" key="2">
    <source>
        <dbReference type="ARBA" id="ARBA00022598"/>
    </source>
</evidence>
<dbReference type="PANTHER" id="PTHR43767:SF1">
    <property type="entry name" value="NONRIBOSOMAL PEPTIDE SYNTHASE PES1 (EUROFUNG)-RELATED"/>
    <property type="match status" value="1"/>
</dbReference>
<dbReference type="Pfam" id="PF00501">
    <property type="entry name" value="AMP-binding"/>
    <property type="match status" value="1"/>
</dbReference>
<sequence length="525" mass="58363">MIYNSEITTLADLPRVQARLFSDTKALIFKDKSLTYSQLEQRSNQVANSLLSQGIKPGARIAILAKDSLKTYEILFACCKIKAVFVPINWRLAAAEISYILRDANVEILFVGAEFYQLVAAIRNEIDGVKTIITLEEIDGDCLSYDIWSEEHSDEPPNIAVAANDVAVQMYTSGTTGRPKGVQLGHYSFFAIAKEFAQRKQTWINWNATDKSLLTLSLFHIGSLWWAIRGLAAGAENIVLDNFIGDEVLEAIEKYRITKTFMVPAMIQVLLNEPLCQKTDFSSLEYIIYGGSPIAESSLKNAIATFNCNFVQIYGMTETGNCAVSLPAQDHTSANKNILKAAGKPFPGVSIAIVNSEGKELSCFEVGEVCIKSPANMIGYWKLPEATAKTLVDGWIHTGDAGYFDEEGYIYICDRFKDMILYGGENVYPAEIENILYEHPAIREVAVIGVPDEDFGEAIKAIVVLKTGMKASALDIINFVRGKIADFKLPRSVEFTESLPRTPSGKLQKAKIREKYWQGYERRVN</sequence>
<dbReference type="PANTHER" id="PTHR43767">
    <property type="entry name" value="LONG-CHAIN-FATTY-ACID--COA LIGASE"/>
    <property type="match status" value="1"/>
</dbReference>
<evidence type="ECO:0000313" key="6">
    <source>
        <dbReference type="Proteomes" id="UP000222310"/>
    </source>
</evidence>
<feature type="domain" description="AMP-binding enzyme C-terminal" evidence="4">
    <location>
        <begin position="431"/>
        <end position="506"/>
    </location>
</feature>
<name>A0A9Q5Z7X1_NOSLI</name>
<dbReference type="InterPro" id="IPR025110">
    <property type="entry name" value="AMP-bd_C"/>
</dbReference>
<protein>
    <submittedName>
        <fullName evidence="5">AMP-dependent synthetase</fullName>
    </submittedName>
</protein>
<organism evidence="5 6">
    <name type="scientific">Nostoc linckia z8</name>
    <dbReference type="NCBI Taxonomy" id="1628746"/>
    <lineage>
        <taxon>Bacteria</taxon>
        <taxon>Bacillati</taxon>
        <taxon>Cyanobacteriota</taxon>
        <taxon>Cyanophyceae</taxon>
        <taxon>Nostocales</taxon>
        <taxon>Nostocaceae</taxon>
        <taxon>Nostoc</taxon>
    </lineage>
</organism>
<evidence type="ECO:0000259" key="4">
    <source>
        <dbReference type="Pfam" id="PF13193"/>
    </source>
</evidence>
<evidence type="ECO:0000256" key="1">
    <source>
        <dbReference type="ARBA" id="ARBA00006432"/>
    </source>
</evidence>
<dbReference type="CDD" id="cd17631">
    <property type="entry name" value="FACL_FadD13-like"/>
    <property type="match status" value="1"/>
</dbReference>
<keyword evidence="2" id="KW-0436">Ligase</keyword>
<dbReference type="Pfam" id="PF13193">
    <property type="entry name" value="AMP-binding_C"/>
    <property type="match status" value="1"/>
</dbReference>
<dbReference type="Gene3D" id="3.40.50.12780">
    <property type="entry name" value="N-terminal domain of ligase-like"/>
    <property type="match status" value="1"/>
</dbReference>